<dbReference type="InterPro" id="IPR037066">
    <property type="entry name" value="Plug_dom_sf"/>
</dbReference>
<feature type="signal peptide" evidence="10">
    <location>
        <begin position="1"/>
        <end position="22"/>
    </location>
</feature>
<evidence type="ECO:0000313" key="14">
    <source>
        <dbReference type="Proteomes" id="UP000323136"/>
    </source>
</evidence>
<comment type="subcellular location">
    <subcellularLocation>
        <location evidence="1 8">Cell outer membrane</location>
        <topology evidence="1 8">Multi-pass membrane protein</topology>
    </subcellularLocation>
</comment>
<dbReference type="OrthoDB" id="9768177at2"/>
<evidence type="ECO:0000256" key="1">
    <source>
        <dbReference type="ARBA" id="ARBA00004571"/>
    </source>
</evidence>
<reference evidence="13 14" key="1">
    <citation type="submission" date="2019-07" db="EMBL/GenBank/DDBJ databases">
        <title>Genomic Encyclopedia of Type Strains, Phase IV (KMG-IV): sequencing the most valuable type-strain genomes for metagenomic binning, comparative biology and taxonomic classification.</title>
        <authorList>
            <person name="Goeker M."/>
        </authorList>
    </citation>
    <scope>NUCLEOTIDE SEQUENCE [LARGE SCALE GENOMIC DNA]</scope>
    <source>
        <strain evidence="13 14">DSM 18961</strain>
    </source>
</reference>
<evidence type="ECO:0000256" key="6">
    <source>
        <dbReference type="ARBA" id="ARBA00023136"/>
    </source>
</evidence>
<keyword evidence="4 8" id="KW-0812">Transmembrane</keyword>
<comment type="similarity">
    <text evidence="8 9">Belongs to the TonB-dependent receptor family.</text>
</comment>
<evidence type="ECO:0000256" key="2">
    <source>
        <dbReference type="ARBA" id="ARBA00022448"/>
    </source>
</evidence>
<dbReference type="NCBIfam" id="TIGR04056">
    <property type="entry name" value="OMP_RagA_SusC"/>
    <property type="match status" value="1"/>
</dbReference>
<dbReference type="InterPro" id="IPR008969">
    <property type="entry name" value="CarboxyPept-like_regulatory"/>
</dbReference>
<dbReference type="NCBIfam" id="TIGR04057">
    <property type="entry name" value="SusC_RagA_signa"/>
    <property type="match status" value="1"/>
</dbReference>
<dbReference type="Proteomes" id="UP000323136">
    <property type="component" value="Unassembled WGS sequence"/>
</dbReference>
<dbReference type="Pfam" id="PF13715">
    <property type="entry name" value="CarbopepD_reg_2"/>
    <property type="match status" value="1"/>
</dbReference>
<feature type="chain" id="PRO_5024371861" evidence="10">
    <location>
        <begin position="23"/>
        <end position="992"/>
    </location>
</feature>
<keyword evidence="14" id="KW-1185">Reference proteome</keyword>
<evidence type="ECO:0000259" key="11">
    <source>
        <dbReference type="Pfam" id="PF00593"/>
    </source>
</evidence>
<dbReference type="Gene3D" id="2.170.130.10">
    <property type="entry name" value="TonB-dependent receptor, plug domain"/>
    <property type="match status" value="1"/>
</dbReference>
<keyword evidence="3 8" id="KW-1134">Transmembrane beta strand</keyword>
<dbReference type="EMBL" id="VNIA01000003">
    <property type="protein sequence ID" value="TYP98191.1"/>
    <property type="molecule type" value="Genomic_DNA"/>
</dbReference>
<evidence type="ECO:0000256" key="8">
    <source>
        <dbReference type="PROSITE-ProRule" id="PRU01360"/>
    </source>
</evidence>
<evidence type="ECO:0000256" key="5">
    <source>
        <dbReference type="ARBA" id="ARBA00023077"/>
    </source>
</evidence>
<dbReference type="InterPro" id="IPR012910">
    <property type="entry name" value="Plug_dom"/>
</dbReference>
<dbReference type="RefSeq" id="WP_148870518.1">
    <property type="nucleotide sequence ID" value="NZ_VNIA01000003.1"/>
</dbReference>
<dbReference type="Gene3D" id="2.60.40.1120">
    <property type="entry name" value="Carboxypeptidase-like, regulatory domain"/>
    <property type="match status" value="1"/>
</dbReference>
<evidence type="ECO:0000313" key="13">
    <source>
        <dbReference type="EMBL" id="TYP98191.1"/>
    </source>
</evidence>
<feature type="domain" description="TonB-dependent receptor plug" evidence="12">
    <location>
        <begin position="119"/>
        <end position="221"/>
    </location>
</feature>
<keyword evidence="5 9" id="KW-0798">TonB box</keyword>
<dbReference type="Pfam" id="PF00593">
    <property type="entry name" value="TonB_dep_Rec_b-barrel"/>
    <property type="match status" value="1"/>
</dbReference>
<dbReference type="InterPro" id="IPR023997">
    <property type="entry name" value="TonB-dep_OMP_SusC/RagA_CS"/>
</dbReference>
<gene>
    <name evidence="13" type="ORF">C7447_103361</name>
</gene>
<comment type="caution">
    <text evidence="13">The sequence shown here is derived from an EMBL/GenBank/DDBJ whole genome shotgun (WGS) entry which is preliminary data.</text>
</comment>
<dbReference type="InterPro" id="IPR039426">
    <property type="entry name" value="TonB-dep_rcpt-like"/>
</dbReference>
<keyword evidence="6 8" id="KW-0472">Membrane</keyword>
<dbReference type="InterPro" id="IPR023996">
    <property type="entry name" value="TonB-dep_OMP_SusC/RagA"/>
</dbReference>
<evidence type="ECO:0000256" key="9">
    <source>
        <dbReference type="RuleBase" id="RU003357"/>
    </source>
</evidence>
<dbReference type="GO" id="GO:0009279">
    <property type="term" value="C:cell outer membrane"/>
    <property type="evidence" value="ECO:0007669"/>
    <property type="project" value="UniProtKB-SubCell"/>
</dbReference>
<evidence type="ECO:0000256" key="3">
    <source>
        <dbReference type="ARBA" id="ARBA00022452"/>
    </source>
</evidence>
<evidence type="ECO:0000259" key="12">
    <source>
        <dbReference type="Pfam" id="PF07715"/>
    </source>
</evidence>
<dbReference type="Gene3D" id="2.40.170.20">
    <property type="entry name" value="TonB-dependent receptor, beta-barrel domain"/>
    <property type="match status" value="1"/>
</dbReference>
<protein>
    <submittedName>
        <fullName evidence="13">TonB-linked SusC/RagA family outer membrane protein</fullName>
    </submittedName>
</protein>
<evidence type="ECO:0000256" key="10">
    <source>
        <dbReference type="SAM" id="SignalP"/>
    </source>
</evidence>
<keyword evidence="7 8" id="KW-0998">Cell outer membrane</keyword>
<feature type="domain" description="TonB-dependent receptor-like beta-barrel" evidence="11">
    <location>
        <begin position="407"/>
        <end position="786"/>
    </location>
</feature>
<dbReference type="InterPro" id="IPR000531">
    <property type="entry name" value="Beta-barrel_TonB"/>
</dbReference>
<keyword evidence="2 8" id="KW-0813">Transport</keyword>
<proteinExistence type="inferred from homology"/>
<sequence length="992" mass="108453">MMIKFKYVIIACILLCVQNVFSQGKTVTGLVTDVSGMPIPSATILVKGTSNGTNTDFDGKFTLTNVRSTDEIVFSFVGMSSQTVIIGNQTTINITLLESLESLNEVLIVGYGTKKRSLVTGAISSIDSKQIENSSSQRVEQVLQGKTSGVTVVSSSGSPGATAKVRIRGIGSNGNSDPLYIVDGMKVSSIDNISPNDIANLEVLKDGASTAIYGTQGANGVVIISTKQGKVGKDQISFSTQYTIQSLRTKMKLMNADQFVQYMSEAGQPGVVANGIDTNWLDETFEKADMKRYDLSFSGATEKTSYYISGSRLDQDGIVSGDNDNYDRTTLRVNLKSDVKEWLEVGINTTYSDTNKSNINEDNETRGVINNALLIDPLTPIYALPGSTRETDAFSNGNALVASDGRLYAYPTYTTGETINPVAYANTLFNGGTNKGFFLTSVYGKFKLFKNLEFTTRYGYEKSEYKTRKWAPAYFVSGEATASNYLLSESGRNSRWIFENFATYSNQFGNHGITALIGYSAEEYDGSFERLEGTPSEANETFGYINYATFSSAGISGQINVKKAMNSIFGRLSYDFLGKYLFEGSLRYDQSSAFPEANRGAVFPAVSAGWVISKEDFWDENSIINTLKIRSSWAQNGSDAGLDFGNPWKQFYDSSVNDNGVVYGGQSGLNLGVFSNPDLRWETSTQFGAGIDLRTLKNRLNFSMDYYKKETEDLITTDGNIIKTLSAGQNIGAFNVGTVENSGLEFELGYNDSTAGGLTYGVNLNFSTLKNEVTVLDAPGALNGNNIFGGEIATRMEEGKPLWYFYGYKTNGVDPVTGALNKADEKTMIGSPHPDALYGGSISLAYKNFDFNMNFQGTIGNDIMLGFNRPDRPITNHPLHYYTNRWTATNTNASFPSAANISEAYNTDLMIEDGSYMRIKQLQLGYSLPNDILEATSINKIRIYISLDDFFTFTKHRGIDPESGSENNNSIGLDKGFYPIPGKAVFGLSINL</sequence>
<organism evidence="13 14">
    <name type="scientific">Tenacibaculum adriaticum</name>
    <dbReference type="NCBI Taxonomy" id="413713"/>
    <lineage>
        <taxon>Bacteria</taxon>
        <taxon>Pseudomonadati</taxon>
        <taxon>Bacteroidota</taxon>
        <taxon>Flavobacteriia</taxon>
        <taxon>Flavobacteriales</taxon>
        <taxon>Flavobacteriaceae</taxon>
        <taxon>Tenacibaculum</taxon>
    </lineage>
</organism>
<accession>A0A5S5DQM1</accession>
<keyword evidence="10" id="KW-0732">Signal</keyword>
<dbReference type="Pfam" id="PF07715">
    <property type="entry name" value="Plug"/>
    <property type="match status" value="1"/>
</dbReference>
<evidence type="ECO:0000256" key="4">
    <source>
        <dbReference type="ARBA" id="ARBA00022692"/>
    </source>
</evidence>
<name>A0A5S5DQM1_9FLAO</name>
<dbReference type="PROSITE" id="PS52016">
    <property type="entry name" value="TONB_DEPENDENT_REC_3"/>
    <property type="match status" value="1"/>
</dbReference>
<dbReference type="SUPFAM" id="SSF49464">
    <property type="entry name" value="Carboxypeptidase regulatory domain-like"/>
    <property type="match status" value="1"/>
</dbReference>
<evidence type="ECO:0000256" key="7">
    <source>
        <dbReference type="ARBA" id="ARBA00023237"/>
    </source>
</evidence>
<dbReference type="SUPFAM" id="SSF56935">
    <property type="entry name" value="Porins"/>
    <property type="match status" value="1"/>
</dbReference>
<dbReference type="InterPro" id="IPR036942">
    <property type="entry name" value="Beta-barrel_TonB_sf"/>
</dbReference>
<dbReference type="AlphaFoldDB" id="A0A5S5DQM1"/>